<organism evidence="2 3">
    <name type="scientific">Sphingobacterium alimentarium</name>
    <dbReference type="NCBI Taxonomy" id="797292"/>
    <lineage>
        <taxon>Bacteria</taxon>
        <taxon>Pseudomonadati</taxon>
        <taxon>Bacteroidota</taxon>
        <taxon>Sphingobacteriia</taxon>
        <taxon>Sphingobacteriales</taxon>
        <taxon>Sphingobacteriaceae</taxon>
        <taxon>Sphingobacterium</taxon>
    </lineage>
</organism>
<dbReference type="RefSeq" id="WP_132776397.1">
    <property type="nucleotide sequence ID" value="NZ_SMBZ01000003.1"/>
</dbReference>
<comment type="caution">
    <text evidence="2">The sequence shown here is derived from an EMBL/GenBank/DDBJ whole genome shotgun (WGS) entry which is preliminary data.</text>
</comment>
<dbReference type="OrthoDB" id="9795199at2"/>
<dbReference type="Proteomes" id="UP000295197">
    <property type="component" value="Unassembled WGS sequence"/>
</dbReference>
<accession>A0A4R3VZC3</accession>
<dbReference type="InterPro" id="IPR000182">
    <property type="entry name" value="GNAT_dom"/>
</dbReference>
<protein>
    <recommendedName>
        <fullName evidence="1">N-acetyltransferase domain-containing protein</fullName>
    </recommendedName>
</protein>
<feature type="domain" description="N-acetyltransferase" evidence="1">
    <location>
        <begin position="14"/>
        <end position="144"/>
    </location>
</feature>
<dbReference type="InterPro" id="IPR016181">
    <property type="entry name" value="Acyl_CoA_acyltransferase"/>
</dbReference>
<dbReference type="PANTHER" id="PTHR43610:SF1">
    <property type="entry name" value="N-ACETYLTRANSFERASE DOMAIN-CONTAINING PROTEIN"/>
    <property type="match status" value="1"/>
</dbReference>
<dbReference type="SUPFAM" id="SSF55729">
    <property type="entry name" value="Acyl-CoA N-acyltransferases (Nat)"/>
    <property type="match status" value="1"/>
</dbReference>
<dbReference type="GO" id="GO:0016747">
    <property type="term" value="F:acyltransferase activity, transferring groups other than amino-acyl groups"/>
    <property type="evidence" value="ECO:0007669"/>
    <property type="project" value="InterPro"/>
</dbReference>
<evidence type="ECO:0000313" key="2">
    <source>
        <dbReference type="EMBL" id="TCV19956.1"/>
    </source>
</evidence>
<dbReference type="Gene3D" id="3.40.630.30">
    <property type="match status" value="1"/>
</dbReference>
<dbReference type="Pfam" id="PF13302">
    <property type="entry name" value="Acetyltransf_3"/>
    <property type="match status" value="1"/>
</dbReference>
<gene>
    <name evidence="2" type="ORF">EDC17_100355</name>
</gene>
<keyword evidence="3" id="KW-1185">Reference proteome</keyword>
<evidence type="ECO:0000313" key="3">
    <source>
        <dbReference type="Proteomes" id="UP000295197"/>
    </source>
</evidence>
<evidence type="ECO:0000259" key="1">
    <source>
        <dbReference type="Pfam" id="PF13302"/>
    </source>
</evidence>
<dbReference type="AlphaFoldDB" id="A0A4R3VZC3"/>
<sequence length="174" mass="20106">MQFVELENELVSLKFLSQKDFEKLYAVGSNPEIWAQHPYSSRYTSEGFSTYFGKLMATDCPFLIMDKRLNDVIGATSFYEYDIKQKSVAIGYTFLDTSYWGGIYNQSIKKIMLDYAFQFVDKVIFHVGDKNIRSQQALAKIGAQLENSYPNSLSPTSMQLEFVIHKSQYYKEVV</sequence>
<proteinExistence type="predicted"/>
<dbReference type="EMBL" id="SMBZ01000003">
    <property type="protein sequence ID" value="TCV19956.1"/>
    <property type="molecule type" value="Genomic_DNA"/>
</dbReference>
<name>A0A4R3VZC3_9SPHI</name>
<dbReference type="PANTHER" id="PTHR43610">
    <property type="entry name" value="BLL6696 PROTEIN"/>
    <property type="match status" value="1"/>
</dbReference>
<reference evidence="2 3" key="1">
    <citation type="submission" date="2019-03" db="EMBL/GenBank/DDBJ databases">
        <title>Genomic Encyclopedia of Type Strains, Phase IV (KMG-IV): sequencing the most valuable type-strain genomes for metagenomic binning, comparative biology and taxonomic classification.</title>
        <authorList>
            <person name="Goeker M."/>
        </authorList>
    </citation>
    <scope>NUCLEOTIDE SEQUENCE [LARGE SCALE GENOMIC DNA]</scope>
    <source>
        <strain evidence="2 3">DSM 22362</strain>
    </source>
</reference>